<keyword evidence="2" id="KW-1185">Reference proteome</keyword>
<sequence>MWATMIHACDEPMDLSTPFASLRHGQGPLDAPSTRQGVEAFRSVQALDDPNGSVANIPDG</sequence>
<evidence type="ECO:0000313" key="1">
    <source>
        <dbReference type="EMBL" id="TPW26501.1"/>
    </source>
</evidence>
<dbReference type="EMBL" id="VHLG01000028">
    <property type="protein sequence ID" value="TPW26501.1"/>
    <property type="molecule type" value="Genomic_DNA"/>
</dbReference>
<name>A0A506TZV5_9HYPH</name>
<dbReference type="Proteomes" id="UP000318801">
    <property type="component" value="Unassembled WGS sequence"/>
</dbReference>
<comment type="caution">
    <text evidence="1">The sequence shown here is derived from an EMBL/GenBank/DDBJ whole genome shotgun (WGS) entry which is preliminary data.</text>
</comment>
<accession>A0A506TZV5</accession>
<protein>
    <submittedName>
        <fullName evidence="1">Uncharacterized protein</fullName>
    </submittedName>
</protein>
<gene>
    <name evidence="1" type="ORF">FJU08_22165</name>
</gene>
<reference evidence="1 2" key="1">
    <citation type="submission" date="2019-06" db="EMBL/GenBank/DDBJ databases">
        <authorList>
            <person name="Li M."/>
        </authorList>
    </citation>
    <scope>NUCLEOTIDE SEQUENCE [LARGE SCALE GENOMIC DNA]</scope>
    <source>
        <strain evidence="1 2">BGMRC2036</strain>
    </source>
</reference>
<evidence type="ECO:0000313" key="2">
    <source>
        <dbReference type="Proteomes" id="UP000318801"/>
    </source>
</evidence>
<proteinExistence type="predicted"/>
<organism evidence="1 2">
    <name type="scientific">Martelella alba</name>
    <dbReference type="NCBI Taxonomy" id="2590451"/>
    <lineage>
        <taxon>Bacteria</taxon>
        <taxon>Pseudomonadati</taxon>
        <taxon>Pseudomonadota</taxon>
        <taxon>Alphaproteobacteria</taxon>
        <taxon>Hyphomicrobiales</taxon>
        <taxon>Aurantimonadaceae</taxon>
        <taxon>Martelella</taxon>
    </lineage>
</organism>
<dbReference type="AlphaFoldDB" id="A0A506TZV5"/>